<dbReference type="Proteomes" id="UP000191663">
    <property type="component" value="Unassembled WGS sequence"/>
</dbReference>
<dbReference type="InterPro" id="IPR041916">
    <property type="entry name" value="Anti_sigma_zinc_sf"/>
</dbReference>
<dbReference type="EMBL" id="MUKB01000066">
    <property type="protein sequence ID" value="OPX17886.1"/>
    <property type="molecule type" value="Genomic_DNA"/>
</dbReference>
<feature type="domain" description="Putative zinc-finger" evidence="2">
    <location>
        <begin position="3"/>
        <end position="37"/>
    </location>
</feature>
<comment type="caution">
    <text evidence="3">The sequence shown here is derived from an EMBL/GenBank/DDBJ whole genome shotgun (WGS) entry which is preliminary data.</text>
</comment>
<dbReference type="AlphaFoldDB" id="A0A1V4QGN7"/>
<dbReference type="Pfam" id="PF13490">
    <property type="entry name" value="zf-HC2"/>
    <property type="match status" value="1"/>
</dbReference>
<feature type="domain" description="Helix-turn-helix" evidence="1">
    <location>
        <begin position="76"/>
        <end position="120"/>
    </location>
</feature>
<reference evidence="4" key="1">
    <citation type="submission" date="2017-01" db="EMBL/GenBank/DDBJ databases">
        <title>Novel pathways for hydrocarbon cycling and metabolic interdependencies in hydrothermal sediment communities.</title>
        <authorList>
            <person name="Dombrowski N."/>
            <person name="Seitz K."/>
            <person name="Teske A."/>
            <person name="Baker B."/>
        </authorList>
    </citation>
    <scope>NUCLEOTIDE SEQUENCE [LARGE SCALE GENOMIC DNA]</scope>
</reference>
<evidence type="ECO:0000313" key="3">
    <source>
        <dbReference type="EMBL" id="OPX17886.1"/>
    </source>
</evidence>
<dbReference type="Pfam" id="PF12728">
    <property type="entry name" value="HTH_17"/>
    <property type="match status" value="1"/>
</dbReference>
<evidence type="ECO:0000259" key="1">
    <source>
        <dbReference type="Pfam" id="PF12728"/>
    </source>
</evidence>
<proteinExistence type="predicted"/>
<name>A0A1V4QGN7_UNCW3</name>
<organism evidence="3 4">
    <name type="scientific">candidate division WOR-3 bacterium 4484_100</name>
    <dbReference type="NCBI Taxonomy" id="1936077"/>
    <lineage>
        <taxon>Bacteria</taxon>
        <taxon>Bacteria division WOR-3</taxon>
    </lineage>
</organism>
<gene>
    <name evidence="3" type="ORF">BXT86_04105</name>
</gene>
<dbReference type="InterPro" id="IPR027383">
    <property type="entry name" value="Znf_put"/>
</dbReference>
<dbReference type="InterPro" id="IPR041657">
    <property type="entry name" value="HTH_17"/>
</dbReference>
<evidence type="ECO:0000259" key="2">
    <source>
        <dbReference type="Pfam" id="PF13490"/>
    </source>
</evidence>
<dbReference type="Gene3D" id="1.10.10.1320">
    <property type="entry name" value="Anti-sigma factor, zinc-finger domain"/>
    <property type="match status" value="1"/>
</dbReference>
<accession>A0A1V4QGN7</accession>
<sequence>MKCKEFENNLVSFLYNETSDDMAEEMRRHLAHCKRCRCRLTEFSETKRLCEQWVDYPVKQDILKNMMFKLRPEIITIPELAEYLRVDETLIKAHLGIIPHIRLGEEVRFRKKTIMQWLDRIEYRPERSWSRHDFEISSDIFKEIKIEQE</sequence>
<evidence type="ECO:0000313" key="4">
    <source>
        <dbReference type="Proteomes" id="UP000191663"/>
    </source>
</evidence>
<protein>
    <submittedName>
        <fullName evidence="3">Uncharacterized protein</fullName>
    </submittedName>
</protein>